<comment type="caution">
    <text evidence="1">The sequence shown here is derived from an EMBL/GenBank/DDBJ whole genome shotgun (WGS) entry which is preliminary data.</text>
</comment>
<keyword evidence="2" id="KW-1185">Reference proteome</keyword>
<dbReference type="EMBL" id="CM056810">
    <property type="protein sequence ID" value="KAJ8644607.1"/>
    <property type="molecule type" value="Genomic_DNA"/>
</dbReference>
<evidence type="ECO:0000313" key="2">
    <source>
        <dbReference type="Proteomes" id="UP001234297"/>
    </source>
</evidence>
<dbReference type="Proteomes" id="UP001234297">
    <property type="component" value="Chromosome 2"/>
</dbReference>
<proteinExistence type="predicted"/>
<reference evidence="1 2" key="1">
    <citation type="journal article" date="2022" name="Hortic Res">
        <title>A haplotype resolved chromosomal level avocado genome allows analysis of novel avocado genes.</title>
        <authorList>
            <person name="Nath O."/>
            <person name="Fletcher S.J."/>
            <person name="Hayward A."/>
            <person name="Shaw L.M."/>
            <person name="Masouleh A.K."/>
            <person name="Furtado A."/>
            <person name="Henry R.J."/>
            <person name="Mitter N."/>
        </authorList>
    </citation>
    <scope>NUCLEOTIDE SEQUENCE [LARGE SCALE GENOMIC DNA]</scope>
    <source>
        <strain evidence="2">cv. Hass</strain>
    </source>
</reference>
<accession>A0ACC2MFR2</accession>
<organism evidence="1 2">
    <name type="scientific">Persea americana</name>
    <name type="common">Avocado</name>
    <dbReference type="NCBI Taxonomy" id="3435"/>
    <lineage>
        <taxon>Eukaryota</taxon>
        <taxon>Viridiplantae</taxon>
        <taxon>Streptophyta</taxon>
        <taxon>Embryophyta</taxon>
        <taxon>Tracheophyta</taxon>
        <taxon>Spermatophyta</taxon>
        <taxon>Magnoliopsida</taxon>
        <taxon>Magnoliidae</taxon>
        <taxon>Laurales</taxon>
        <taxon>Lauraceae</taxon>
        <taxon>Persea</taxon>
    </lineage>
</organism>
<evidence type="ECO:0000313" key="1">
    <source>
        <dbReference type="EMBL" id="KAJ8644607.1"/>
    </source>
</evidence>
<sequence length="256" mass="29503">MKAMETLQDLIEEAKVRTLWWAICIFGIAYFLSHKKMSISYALCVTPSTHEVEFRWKVRPVRRPTYLSQLQKKQLSLDDPRISPLPTAPRWRRKTDSPLVEAAVDDFINKILQDFLVDLWYSAITPDKEAPDQVHMLIKDVIGEISGRIKQINLVDLLTRDMVDLIGDHLDIYKRNQSSIAVDVMGTLSSEERDERLRYHLIASKELHPALFSSEWVLAAVLRPREAECPLVQSLGWEFLTCVVMQPIMNFASPGR</sequence>
<gene>
    <name evidence="1" type="ORF">MRB53_006355</name>
</gene>
<protein>
    <submittedName>
        <fullName evidence="1">Uncharacterized protein</fullName>
    </submittedName>
</protein>
<name>A0ACC2MFR2_PERAE</name>